<feature type="transmembrane region" description="Helical" evidence="8">
    <location>
        <begin position="209"/>
        <end position="231"/>
    </location>
</feature>
<dbReference type="PROSITE" id="PS50928">
    <property type="entry name" value="ABC_TM1"/>
    <property type="match status" value="1"/>
</dbReference>
<keyword evidence="3" id="KW-0813">Transport</keyword>
<evidence type="ECO:0000256" key="3">
    <source>
        <dbReference type="ARBA" id="ARBA00022448"/>
    </source>
</evidence>
<dbReference type="GO" id="GO:0055085">
    <property type="term" value="P:transmembrane transport"/>
    <property type="evidence" value="ECO:0007669"/>
    <property type="project" value="InterPro"/>
</dbReference>
<evidence type="ECO:0000259" key="9">
    <source>
        <dbReference type="PROSITE" id="PS50928"/>
    </source>
</evidence>
<dbReference type="SUPFAM" id="SSF161098">
    <property type="entry name" value="MetI-like"/>
    <property type="match status" value="1"/>
</dbReference>
<name>A0A2P7AKD3_9HYPH</name>
<dbReference type="InterPro" id="IPR035906">
    <property type="entry name" value="MetI-like_sf"/>
</dbReference>
<feature type="transmembrane region" description="Helical" evidence="8">
    <location>
        <begin position="154"/>
        <end position="176"/>
    </location>
</feature>
<dbReference type="OrthoDB" id="9807047at2"/>
<comment type="similarity">
    <text evidence="2">Belongs to the binding-protein-dependent transport system permease family. CysTW subfamily.</text>
</comment>
<protein>
    <submittedName>
        <fullName evidence="10">ABC transporter permease</fullName>
    </submittedName>
</protein>
<evidence type="ECO:0000313" key="11">
    <source>
        <dbReference type="Proteomes" id="UP000241158"/>
    </source>
</evidence>
<keyword evidence="11" id="KW-1185">Reference proteome</keyword>
<feature type="transmembrane region" description="Helical" evidence="8">
    <location>
        <begin position="64"/>
        <end position="90"/>
    </location>
</feature>
<evidence type="ECO:0000256" key="7">
    <source>
        <dbReference type="ARBA" id="ARBA00023136"/>
    </source>
</evidence>
<evidence type="ECO:0000256" key="1">
    <source>
        <dbReference type="ARBA" id="ARBA00004651"/>
    </source>
</evidence>
<feature type="transmembrane region" description="Helical" evidence="8">
    <location>
        <begin position="255"/>
        <end position="274"/>
    </location>
</feature>
<evidence type="ECO:0000256" key="8">
    <source>
        <dbReference type="SAM" id="Phobius"/>
    </source>
</evidence>
<sequence>MATVSHTQTYRRKSWGAVFFILPLLILVVIGFDIPIVTIFNYSISSADGYSLDNFYELVTTPVFAKVALNTLRITVMTTVIVAIAGYILAYWISTLPKTGRMIALALVVLPFWISVLVRTYAWIVVLGNAGIVNKTLQSLGLTAAPISFLYNDLGVTIGMANIQLPLLVLPLYAALIRVDQRHMQAAASLGASKRVIFWRVFFPQTLKAYLAGIMLVTIVSIGFYITPAILGGGRVPMMSNVIETYINTVPRWELASAIAVILLFVTLGLFAIYRRLENRTGDEL</sequence>
<keyword evidence="6 8" id="KW-1133">Transmembrane helix</keyword>
<dbReference type="CDD" id="cd06261">
    <property type="entry name" value="TM_PBP2"/>
    <property type="match status" value="1"/>
</dbReference>
<dbReference type="GO" id="GO:0005886">
    <property type="term" value="C:plasma membrane"/>
    <property type="evidence" value="ECO:0007669"/>
    <property type="project" value="UniProtKB-SubCell"/>
</dbReference>
<feature type="transmembrane region" description="Helical" evidence="8">
    <location>
        <begin position="102"/>
        <end position="124"/>
    </location>
</feature>
<dbReference type="Gene3D" id="1.10.3720.10">
    <property type="entry name" value="MetI-like"/>
    <property type="match status" value="1"/>
</dbReference>
<reference evidence="11" key="1">
    <citation type="submission" date="2017-11" db="EMBL/GenBank/DDBJ databases">
        <authorList>
            <person name="Kuznetsova I."/>
            <person name="Sazanova A."/>
            <person name="Chirak E."/>
            <person name="Safronova V."/>
            <person name="Willems A."/>
        </authorList>
    </citation>
    <scope>NUCLEOTIDE SEQUENCE [LARGE SCALE GENOMIC DNA]</scope>
    <source>
        <strain evidence="11">PEPV15</strain>
    </source>
</reference>
<feature type="transmembrane region" description="Helical" evidence="8">
    <location>
        <begin position="20"/>
        <end position="44"/>
    </location>
</feature>
<evidence type="ECO:0000256" key="6">
    <source>
        <dbReference type="ARBA" id="ARBA00022989"/>
    </source>
</evidence>
<dbReference type="PANTHER" id="PTHR42929">
    <property type="entry name" value="INNER MEMBRANE ABC TRANSPORTER PERMEASE PROTEIN YDCU-RELATED-RELATED"/>
    <property type="match status" value="1"/>
</dbReference>
<evidence type="ECO:0000313" key="10">
    <source>
        <dbReference type="EMBL" id="PSH54669.1"/>
    </source>
</evidence>
<dbReference type="InterPro" id="IPR000515">
    <property type="entry name" value="MetI-like"/>
</dbReference>
<keyword evidence="4" id="KW-1003">Cell membrane</keyword>
<keyword evidence="5 8" id="KW-0812">Transmembrane</keyword>
<dbReference type="EMBL" id="PGGN01000008">
    <property type="protein sequence ID" value="PSH54669.1"/>
    <property type="molecule type" value="Genomic_DNA"/>
</dbReference>
<dbReference type="Proteomes" id="UP000241158">
    <property type="component" value="Unassembled WGS sequence"/>
</dbReference>
<keyword evidence="7 8" id="KW-0472">Membrane</keyword>
<evidence type="ECO:0000256" key="5">
    <source>
        <dbReference type="ARBA" id="ARBA00022692"/>
    </source>
</evidence>
<proteinExistence type="inferred from homology"/>
<evidence type="ECO:0000256" key="2">
    <source>
        <dbReference type="ARBA" id="ARBA00007069"/>
    </source>
</evidence>
<dbReference type="AlphaFoldDB" id="A0A2P7AKD3"/>
<dbReference type="RefSeq" id="WP_106719573.1">
    <property type="nucleotide sequence ID" value="NZ_JACHXT010000003.1"/>
</dbReference>
<accession>A0A2P7AKD3</accession>
<comment type="caution">
    <text evidence="10">The sequence shown here is derived from an EMBL/GenBank/DDBJ whole genome shotgun (WGS) entry which is preliminary data.</text>
</comment>
<evidence type="ECO:0000256" key="4">
    <source>
        <dbReference type="ARBA" id="ARBA00022475"/>
    </source>
</evidence>
<comment type="subcellular location">
    <subcellularLocation>
        <location evidence="1">Cell membrane</location>
        <topology evidence="1">Multi-pass membrane protein</topology>
    </subcellularLocation>
</comment>
<gene>
    <name evidence="10" type="ORF">CU100_26200</name>
</gene>
<dbReference type="PANTHER" id="PTHR42929:SF5">
    <property type="entry name" value="ABC TRANSPORTER PERMEASE PROTEIN"/>
    <property type="match status" value="1"/>
</dbReference>
<feature type="domain" description="ABC transmembrane type-1" evidence="9">
    <location>
        <begin position="68"/>
        <end position="274"/>
    </location>
</feature>
<organism evidence="10 11">
    <name type="scientific">Phyllobacterium endophyticum</name>
    <dbReference type="NCBI Taxonomy" id="1149773"/>
    <lineage>
        <taxon>Bacteria</taxon>
        <taxon>Pseudomonadati</taxon>
        <taxon>Pseudomonadota</taxon>
        <taxon>Alphaproteobacteria</taxon>
        <taxon>Hyphomicrobiales</taxon>
        <taxon>Phyllobacteriaceae</taxon>
        <taxon>Phyllobacterium</taxon>
    </lineage>
</organism>